<feature type="domain" description="EamA" evidence="2">
    <location>
        <begin position="157"/>
        <end position="279"/>
    </location>
</feature>
<comment type="caution">
    <text evidence="3">The sequence shown here is derived from an EMBL/GenBank/DDBJ whole genome shotgun (WGS) entry which is preliminary data.</text>
</comment>
<feature type="transmembrane region" description="Helical" evidence="1">
    <location>
        <begin position="98"/>
        <end position="117"/>
    </location>
</feature>
<dbReference type="PANTHER" id="PTHR22911">
    <property type="entry name" value="ACYL-MALONYL CONDENSING ENZYME-RELATED"/>
    <property type="match status" value="1"/>
</dbReference>
<dbReference type="SUPFAM" id="SSF103481">
    <property type="entry name" value="Multidrug resistance efflux transporter EmrE"/>
    <property type="match status" value="2"/>
</dbReference>
<feature type="transmembrane region" description="Helical" evidence="1">
    <location>
        <begin position="241"/>
        <end position="262"/>
    </location>
</feature>
<gene>
    <name evidence="3" type="ORF">US31_C0004G0077</name>
</gene>
<feature type="transmembrane region" description="Helical" evidence="1">
    <location>
        <begin position="187"/>
        <end position="205"/>
    </location>
</feature>
<sequence>MDILGSNINFTTVAVASAFFAAIANILARTLLKNLRSQDILGINFLSMGITLLLISPLFYKFKPSLTAIGLIILIAVIDTAANYFFFKTFEKTEASIATPILSLAPGFTFFFGWLVLGDAVNIQTYFLAGLIILSIIIFSVDFKNFHKFRVATLTPALISSVLFGVSAIPSKILLTSLDVINAPTLYMFRAGFIALFALLFFGFSVKGITIGQYRFIFIRGLFVIAQWVLLYFALSKGSAGVTITLGNITPIFVFVLSLIFLRERPTLKKVLASVLIIALSLVI</sequence>
<feature type="transmembrane region" description="Helical" evidence="1">
    <location>
        <begin position="6"/>
        <end position="28"/>
    </location>
</feature>
<proteinExistence type="predicted"/>
<dbReference type="PATRIC" id="fig|1618331.3.peg.328"/>
<dbReference type="EMBL" id="LBSM01000004">
    <property type="protein sequence ID" value="KKQ18515.1"/>
    <property type="molecule type" value="Genomic_DNA"/>
</dbReference>
<protein>
    <recommendedName>
        <fullName evidence="2">EamA domain-containing protein</fullName>
    </recommendedName>
</protein>
<keyword evidence="1" id="KW-1133">Transmembrane helix</keyword>
<name>A0A0G0FXC3_9BACT</name>
<evidence type="ECO:0000259" key="2">
    <source>
        <dbReference type="Pfam" id="PF00892"/>
    </source>
</evidence>
<dbReference type="InterPro" id="IPR037185">
    <property type="entry name" value="EmrE-like"/>
</dbReference>
<dbReference type="PANTHER" id="PTHR22911:SF137">
    <property type="entry name" value="SOLUTE CARRIER FAMILY 35 MEMBER G2-RELATED"/>
    <property type="match status" value="1"/>
</dbReference>
<feature type="transmembrane region" description="Helical" evidence="1">
    <location>
        <begin position="123"/>
        <end position="141"/>
    </location>
</feature>
<accession>A0A0G0FXC3</accession>
<feature type="transmembrane region" description="Helical" evidence="1">
    <location>
        <begin position="153"/>
        <end position="175"/>
    </location>
</feature>
<keyword evidence="1" id="KW-0812">Transmembrane</keyword>
<evidence type="ECO:0000313" key="3">
    <source>
        <dbReference type="EMBL" id="KKQ18515.1"/>
    </source>
</evidence>
<feature type="transmembrane region" description="Helical" evidence="1">
    <location>
        <begin position="66"/>
        <end position="86"/>
    </location>
</feature>
<keyword evidence="1" id="KW-0472">Membrane</keyword>
<feature type="transmembrane region" description="Helical" evidence="1">
    <location>
        <begin position="40"/>
        <end position="60"/>
    </location>
</feature>
<dbReference type="AlphaFoldDB" id="A0A0G0FXC3"/>
<dbReference type="Gene3D" id="1.10.3730.20">
    <property type="match status" value="1"/>
</dbReference>
<evidence type="ECO:0000313" key="4">
    <source>
        <dbReference type="Proteomes" id="UP000034508"/>
    </source>
</evidence>
<evidence type="ECO:0000256" key="1">
    <source>
        <dbReference type="SAM" id="Phobius"/>
    </source>
</evidence>
<dbReference type="InterPro" id="IPR000620">
    <property type="entry name" value="EamA_dom"/>
</dbReference>
<organism evidence="3 4">
    <name type="scientific">Berkelbacteria bacterium GW2011_GWA1_36_9</name>
    <dbReference type="NCBI Taxonomy" id="1618331"/>
    <lineage>
        <taxon>Bacteria</taxon>
        <taxon>Candidatus Berkelbacteria</taxon>
    </lineage>
</organism>
<dbReference type="GO" id="GO:0016020">
    <property type="term" value="C:membrane"/>
    <property type="evidence" value="ECO:0007669"/>
    <property type="project" value="InterPro"/>
</dbReference>
<dbReference type="Proteomes" id="UP000034508">
    <property type="component" value="Unassembled WGS sequence"/>
</dbReference>
<feature type="transmembrane region" description="Helical" evidence="1">
    <location>
        <begin position="217"/>
        <end position="235"/>
    </location>
</feature>
<reference evidence="3 4" key="1">
    <citation type="journal article" date="2015" name="Nature">
        <title>rRNA introns, odd ribosomes, and small enigmatic genomes across a large radiation of phyla.</title>
        <authorList>
            <person name="Brown C.T."/>
            <person name="Hug L.A."/>
            <person name="Thomas B.C."/>
            <person name="Sharon I."/>
            <person name="Castelle C.J."/>
            <person name="Singh A."/>
            <person name="Wilkins M.J."/>
            <person name="Williams K.H."/>
            <person name="Banfield J.F."/>
        </authorList>
    </citation>
    <scope>NUCLEOTIDE SEQUENCE [LARGE SCALE GENOMIC DNA]</scope>
</reference>
<feature type="domain" description="EamA" evidence="2">
    <location>
        <begin position="13"/>
        <end position="140"/>
    </location>
</feature>
<dbReference type="Pfam" id="PF00892">
    <property type="entry name" value="EamA"/>
    <property type="match status" value="2"/>
</dbReference>